<evidence type="ECO:0000256" key="1">
    <source>
        <dbReference type="SAM" id="Phobius"/>
    </source>
</evidence>
<sequence length="132" mass="14765">MVWTVAIILVCAFALWKGGRVEKIVAVAFMAAWLITLIVEDRWHWGNTQWNVLAVDIALTVLLAWLAMTTGLNWLLFAAAFQVLGVVTHIAVIVDPGFLAKTYVAGLIIWSYLAIGALVVGTWIDWRDRENR</sequence>
<reference evidence="2" key="1">
    <citation type="submission" date="2021-04" db="EMBL/GenBank/DDBJ databases">
        <title>Draft genome assembly of strain Phenylobacterium sp. 20VBR1 using MiniION and Illumina platforms.</title>
        <authorList>
            <person name="Thomas F.A."/>
            <person name="Krishnan K.P."/>
            <person name="Sinha R.K."/>
        </authorList>
    </citation>
    <scope>NUCLEOTIDE SEQUENCE</scope>
    <source>
        <strain evidence="2">20VBR1</strain>
    </source>
</reference>
<keyword evidence="1" id="KW-1133">Transmembrane helix</keyword>
<dbReference type="RefSeq" id="WP_215337764.1">
    <property type="nucleotide sequence ID" value="NZ_JAGSGD010000001.1"/>
</dbReference>
<evidence type="ECO:0000313" key="3">
    <source>
        <dbReference type="Proteomes" id="UP000622580"/>
    </source>
</evidence>
<dbReference type="EMBL" id="JAGSGD010000001">
    <property type="protein sequence ID" value="MBR7618052.1"/>
    <property type="molecule type" value="Genomic_DNA"/>
</dbReference>
<feature type="transmembrane region" description="Helical" evidence="1">
    <location>
        <begin position="103"/>
        <end position="124"/>
    </location>
</feature>
<dbReference type="Proteomes" id="UP000622580">
    <property type="component" value="Unassembled WGS sequence"/>
</dbReference>
<organism evidence="2 3">
    <name type="scientific">Phenylobacterium glaciei</name>
    <dbReference type="NCBI Taxonomy" id="2803784"/>
    <lineage>
        <taxon>Bacteria</taxon>
        <taxon>Pseudomonadati</taxon>
        <taxon>Pseudomonadota</taxon>
        <taxon>Alphaproteobacteria</taxon>
        <taxon>Caulobacterales</taxon>
        <taxon>Caulobacteraceae</taxon>
        <taxon>Phenylobacterium</taxon>
    </lineage>
</organism>
<protein>
    <submittedName>
        <fullName evidence="2">Uncharacterized protein</fullName>
    </submittedName>
</protein>
<gene>
    <name evidence="2" type="ORF">JKL49_01520</name>
</gene>
<keyword evidence="1" id="KW-0472">Membrane</keyword>
<keyword evidence="1" id="KW-0812">Transmembrane</keyword>
<feature type="transmembrane region" description="Helical" evidence="1">
    <location>
        <begin position="74"/>
        <end position="94"/>
    </location>
</feature>
<feature type="transmembrane region" description="Helical" evidence="1">
    <location>
        <begin position="24"/>
        <end position="43"/>
    </location>
</feature>
<evidence type="ECO:0000313" key="2">
    <source>
        <dbReference type="EMBL" id="MBR7618052.1"/>
    </source>
</evidence>
<accession>A0A941CY68</accession>
<comment type="caution">
    <text evidence="2">The sequence shown here is derived from an EMBL/GenBank/DDBJ whole genome shotgun (WGS) entry which is preliminary data.</text>
</comment>
<keyword evidence="3" id="KW-1185">Reference proteome</keyword>
<proteinExistence type="predicted"/>
<dbReference type="AlphaFoldDB" id="A0A941CY68"/>
<feature type="transmembrane region" description="Helical" evidence="1">
    <location>
        <begin position="50"/>
        <end position="68"/>
    </location>
</feature>
<name>A0A941CY68_9CAUL</name>